<dbReference type="GeneID" id="98067103"/>
<evidence type="ECO:0008006" key="3">
    <source>
        <dbReference type="Google" id="ProtNLM"/>
    </source>
</evidence>
<sequence>MDSLGEDYDEAMKQVSNCIDKGVLEGYNTICASGAQQRDQISCGVHTSANIIEVICGDIKPVQGFKLPKRNEEEVIRLTGLLVTANEDLANVKRKENELSELAFNQKQSLKYALKNMGRKTHDVKEFLKELEKETPQGFGYEGQRSLKDFLEDFSMKYPRNKFSSWVKKKEFNDLIEKFPPLDAGLSKSLDRGLLDFFQYESYWWITKQFRQIKVPSFGREETFEERAIKKIDQEIKNLKDGNESGSNVSRASALDKYY</sequence>
<dbReference type="AlphaFoldDB" id="A0AAX0WQ64"/>
<organism evidence="1 2">
    <name type="scientific">Legionella anisa</name>
    <dbReference type="NCBI Taxonomy" id="28082"/>
    <lineage>
        <taxon>Bacteria</taxon>
        <taxon>Pseudomonadati</taxon>
        <taxon>Pseudomonadota</taxon>
        <taxon>Gammaproteobacteria</taxon>
        <taxon>Legionellales</taxon>
        <taxon>Legionellaceae</taxon>
        <taxon>Legionella</taxon>
    </lineage>
</organism>
<proteinExistence type="predicted"/>
<dbReference type="RefSeq" id="WP_019233409.1">
    <property type="nucleotide sequence ID" value="NZ_CAAAHR010000001.1"/>
</dbReference>
<accession>A0AAX0WQ64</accession>
<keyword evidence="2" id="KW-1185">Reference proteome</keyword>
<protein>
    <recommendedName>
        <fullName evidence="3">Ubiquitin-like protease family profile domain-containing protein</fullName>
    </recommendedName>
</protein>
<name>A0AAX0WQ64_9GAMM</name>
<comment type="caution">
    <text evidence="1">The sequence shown here is derived from an EMBL/GenBank/DDBJ whole genome shotgun (WGS) entry which is preliminary data.</text>
</comment>
<dbReference type="EMBL" id="NBTX02000004">
    <property type="protein sequence ID" value="PNL60643.1"/>
    <property type="molecule type" value="Genomic_DNA"/>
</dbReference>
<evidence type="ECO:0000313" key="2">
    <source>
        <dbReference type="Proteomes" id="UP000192511"/>
    </source>
</evidence>
<evidence type="ECO:0000313" key="1">
    <source>
        <dbReference type="EMBL" id="PNL60643.1"/>
    </source>
</evidence>
<dbReference type="Proteomes" id="UP000192511">
    <property type="component" value="Unassembled WGS sequence"/>
</dbReference>
<reference evidence="1" key="1">
    <citation type="submission" date="2017-12" db="EMBL/GenBank/DDBJ databases">
        <title>FDA dAtabase for Regulatory Grade micrObial Sequences (FDA-ARGOS): Supporting development and validation of Infectious Disease Dx tests.</title>
        <authorList>
            <person name="Kerrigan L."/>
            <person name="Tallon L.J."/>
            <person name="Sadzewicz L."/>
            <person name="Sengamalay N."/>
            <person name="Ott S."/>
            <person name="Godinez A."/>
            <person name="Nagaraj S."/>
            <person name="Vavikolanu K."/>
            <person name="Vyas G."/>
            <person name="Nadendla S."/>
            <person name="Aluvathingal J."/>
            <person name="Sichtig H."/>
        </authorList>
    </citation>
    <scope>NUCLEOTIDE SEQUENCE [LARGE SCALE GENOMIC DNA]</scope>
    <source>
        <strain evidence="1">FDAARGOS_200</strain>
    </source>
</reference>
<gene>
    <name evidence="1" type="ORF">A6J39_005145</name>
</gene>